<dbReference type="AlphaFoldDB" id="A0A420BLH9"/>
<evidence type="ECO:0000313" key="2">
    <source>
        <dbReference type="EMBL" id="RKE57599.1"/>
    </source>
</evidence>
<feature type="signal peptide" evidence="1">
    <location>
        <begin position="1"/>
        <end position="18"/>
    </location>
</feature>
<name>A0A420BLH9_SPHD1</name>
<sequence length="177" mass="20132">MKHLLFIIFMSASLFFTACQSPSPENFFGKVVLNTNLVADFAPERFGKRLEQETVEFPNTPSSKKEGNEAQKTVEFKIQTVEKALKDINELHVSDDDAKALKEKSITLFEKVLPVYKNEYTAYAKLCDTKGSAEEKQALLEKIQKDAMPEIDKVFDEVYVLGKSYAEKHNLNVNWGN</sequence>
<dbReference type="PROSITE" id="PS51257">
    <property type="entry name" value="PROKAR_LIPOPROTEIN"/>
    <property type="match status" value="1"/>
</dbReference>
<proteinExistence type="predicted"/>
<organism evidence="2 3">
    <name type="scientific">Sphingobacterium detergens</name>
    <dbReference type="NCBI Taxonomy" id="1145106"/>
    <lineage>
        <taxon>Bacteria</taxon>
        <taxon>Pseudomonadati</taxon>
        <taxon>Bacteroidota</taxon>
        <taxon>Sphingobacteriia</taxon>
        <taxon>Sphingobacteriales</taxon>
        <taxon>Sphingobacteriaceae</taxon>
        <taxon>Sphingobacterium</taxon>
    </lineage>
</organism>
<comment type="caution">
    <text evidence="2">The sequence shown here is derived from an EMBL/GenBank/DDBJ whole genome shotgun (WGS) entry which is preliminary data.</text>
</comment>
<accession>A0A420BLH9</accession>
<dbReference type="RefSeq" id="WP_147420395.1">
    <property type="nucleotide sequence ID" value="NZ_RAPY01000001.1"/>
</dbReference>
<evidence type="ECO:0000313" key="3">
    <source>
        <dbReference type="Proteomes" id="UP000286246"/>
    </source>
</evidence>
<protein>
    <recommendedName>
        <fullName evidence="4">Lipoprotein</fullName>
    </recommendedName>
</protein>
<reference evidence="2 3" key="1">
    <citation type="submission" date="2018-09" db="EMBL/GenBank/DDBJ databases">
        <title>Genomic Encyclopedia of Type Strains, Phase III (KMG-III): the genomes of soil and plant-associated and newly described type strains.</title>
        <authorList>
            <person name="Whitman W."/>
        </authorList>
    </citation>
    <scope>NUCLEOTIDE SEQUENCE [LARGE SCALE GENOMIC DNA]</scope>
    <source>
        <strain evidence="2 3">CECT 7938</strain>
    </source>
</reference>
<dbReference type="EMBL" id="RAPY01000001">
    <property type="protein sequence ID" value="RKE57599.1"/>
    <property type="molecule type" value="Genomic_DNA"/>
</dbReference>
<evidence type="ECO:0000256" key="1">
    <source>
        <dbReference type="SAM" id="SignalP"/>
    </source>
</evidence>
<dbReference type="OrthoDB" id="1191109at2"/>
<keyword evidence="3" id="KW-1185">Reference proteome</keyword>
<keyword evidence="1" id="KW-0732">Signal</keyword>
<dbReference type="Proteomes" id="UP000286246">
    <property type="component" value="Unassembled WGS sequence"/>
</dbReference>
<feature type="chain" id="PRO_5019167712" description="Lipoprotein" evidence="1">
    <location>
        <begin position="19"/>
        <end position="177"/>
    </location>
</feature>
<gene>
    <name evidence="2" type="ORF">DFQ12_2490</name>
</gene>
<evidence type="ECO:0008006" key="4">
    <source>
        <dbReference type="Google" id="ProtNLM"/>
    </source>
</evidence>